<gene>
    <name evidence="3" type="ORF">J2S59_001928</name>
</gene>
<evidence type="ECO:0000256" key="2">
    <source>
        <dbReference type="SAM" id="SignalP"/>
    </source>
</evidence>
<sequence>MFVRRMPARTRRATGIAGVVAVAAVLAGCGGDSSADDDAVGAAANESAAEQATDGDDGTDSGTDGGTDGGAGSSDHLDDLYADSLHDAVTPAAAGTAYIEIGGERFEFTTVDCSVYETPGAAYVRITAYDDTDGAGHKLYFDRTVGPDMGWSFEDEKVQLALMTTLPGENETGAVSNSMAQSQRDLDSDIEWLSGSADASPMIRAVGSEVTASGVLQRVPGAPEPLEGEFVAAGTCS</sequence>
<feature type="chain" id="PRO_5045094957" description="Secreted protein" evidence="2">
    <location>
        <begin position="36"/>
        <end position="237"/>
    </location>
</feature>
<comment type="caution">
    <text evidence="3">The sequence shown here is derived from an EMBL/GenBank/DDBJ whole genome shotgun (WGS) entry which is preliminary data.</text>
</comment>
<dbReference type="EMBL" id="JAUSQM010000001">
    <property type="protein sequence ID" value="MDP9822119.1"/>
    <property type="molecule type" value="Genomic_DNA"/>
</dbReference>
<name>A0ABT9NPK5_9ACTN</name>
<protein>
    <recommendedName>
        <fullName evidence="5">Secreted protein</fullName>
    </recommendedName>
</protein>
<feature type="compositionally biased region" description="Gly residues" evidence="1">
    <location>
        <begin position="63"/>
        <end position="72"/>
    </location>
</feature>
<dbReference type="PROSITE" id="PS51257">
    <property type="entry name" value="PROKAR_LIPOPROTEIN"/>
    <property type="match status" value="1"/>
</dbReference>
<keyword evidence="4" id="KW-1185">Reference proteome</keyword>
<evidence type="ECO:0008006" key="5">
    <source>
        <dbReference type="Google" id="ProtNLM"/>
    </source>
</evidence>
<proteinExistence type="predicted"/>
<accession>A0ABT9NPK5</accession>
<dbReference type="Proteomes" id="UP001240447">
    <property type="component" value="Unassembled WGS sequence"/>
</dbReference>
<feature type="region of interest" description="Disordered" evidence="1">
    <location>
        <begin position="36"/>
        <end position="77"/>
    </location>
</feature>
<evidence type="ECO:0000313" key="4">
    <source>
        <dbReference type="Proteomes" id="UP001240447"/>
    </source>
</evidence>
<dbReference type="RefSeq" id="WP_181641629.1">
    <property type="nucleotide sequence ID" value="NZ_CCXJ01000129.1"/>
</dbReference>
<feature type="compositionally biased region" description="Low complexity" evidence="1">
    <location>
        <begin position="40"/>
        <end position="52"/>
    </location>
</feature>
<evidence type="ECO:0000256" key="1">
    <source>
        <dbReference type="SAM" id="MobiDB-lite"/>
    </source>
</evidence>
<reference evidence="3 4" key="1">
    <citation type="submission" date="2023-07" db="EMBL/GenBank/DDBJ databases">
        <title>Sequencing the genomes of 1000 actinobacteria strains.</title>
        <authorList>
            <person name="Klenk H.-P."/>
        </authorList>
    </citation>
    <scope>NUCLEOTIDE SEQUENCE [LARGE SCALE GENOMIC DNA]</scope>
    <source>
        <strain evidence="3 4">GD13</strain>
    </source>
</reference>
<organism evidence="3 4">
    <name type="scientific">Nocardioides massiliensis</name>
    <dbReference type="NCBI Taxonomy" id="1325935"/>
    <lineage>
        <taxon>Bacteria</taxon>
        <taxon>Bacillati</taxon>
        <taxon>Actinomycetota</taxon>
        <taxon>Actinomycetes</taxon>
        <taxon>Propionibacteriales</taxon>
        <taxon>Nocardioidaceae</taxon>
        <taxon>Nocardioides</taxon>
    </lineage>
</organism>
<evidence type="ECO:0000313" key="3">
    <source>
        <dbReference type="EMBL" id="MDP9822119.1"/>
    </source>
</evidence>
<feature type="signal peptide" evidence="2">
    <location>
        <begin position="1"/>
        <end position="35"/>
    </location>
</feature>
<keyword evidence="2" id="KW-0732">Signal</keyword>